<evidence type="ECO:0000313" key="2">
    <source>
        <dbReference type="Proteomes" id="UP001326715"/>
    </source>
</evidence>
<keyword evidence="2" id="KW-1185">Reference proteome</keyword>
<dbReference type="SUPFAM" id="SSF53474">
    <property type="entry name" value="alpha/beta-Hydrolases"/>
    <property type="match status" value="1"/>
</dbReference>
<evidence type="ECO:0000313" key="1">
    <source>
        <dbReference type="EMBL" id="WQG91806.1"/>
    </source>
</evidence>
<reference evidence="1 2" key="1">
    <citation type="submission" date="2023-11" db="EMBL/GenBank/DDBJ databases">
        <title>MicrobeMod: A computational toolkit for identifying prokaryotic methylation and restriction-modification with nanopore sequencing.</title>
        <authorList>
            <person name="Crits-Christoph A."/>
            <person name="Kang S.C."/>
            <person name="Lee H."/>
            <person name="Ostrov N."/>
        </authorList>
    </citation>
    <scope>NUCLEOTIDE SEQUENCE [LARGE SCALE GENOMIC DNA]</scope>
    <source>
        <strain evidence="1 2">ATCC 23090</strain>
    </source>
</reference>
<protein>
    <recommendedName>
        <fullName evidence="3">Alpha/beta hydrolase family protein</fullName>
    </recommendedName>
</protein>
<dbReference type="RefSeq" id="WP_143150793.1">
    <property type="nucleotide sequence ID" value="NZ_CP139972.1"/>
</dbReference>
<sequence>MESKLTMPLAWSVLYVSAYSQSKKNLRYFGQGNAVLPNSVPYGNNHIAGHYIQAGDAKIYYEVYGKEQPVALLHGGVFGSAYDLTRLATFYNTMTASKELFNSI</sequence>
<proteinExistence type="predicted"/>
<organism evidence="1 2">
    <name type="scientific">Chitinophaga sancti</name>
    <dbReference type="NCBI Taxonomy" id="1004"/>
    <lineage>
        <taxon>Bacteria</taxon>
        <taxon>Pseudomonadati</taxon>
        <taxon>Bacteroidota</taxon>
        <taxon>Chitinophagia</taxon>
        <taxon>Chitinophagales</taxon>
        <taxon>Chitinophagaceae</taxon>
        <taxon>Chitinophaga</taxon>
    </lineage>
</organism>
<gene>
    <name evidence="1" type="ORF">SR876_09850</name>
</gene>
<dbReference type="InterPro" id="IPR029058">
    <property type="entry name" value="AB_hydrolase_fold"/>
</dbReference>
<dbReference type="EMBL" id="CP140154">
    <property type="protein sequence ID" value="WQG91806.1"/>
    <property type="molecule type" value="Genomic_DNA"/>
</dbReference>
<dbReference type="Proteomes" id="UP001326715">
    <property type="component" value="Chromosome"/>
</dbReference>
<accession>A0ABZ0XM98</accession>
<evidence type="ECO:0008006" key="3">
    <source>
        <dbReference type="Google" id="ProtNLM"/>
    </source>
</evidence>
<name>A0ABZ0XM98_9BACT</name>